<keyword evidence="2" id="KW-1185">Reference proteome</keyword>
<gene>
    <name evidence="1" type="ORF">BN983_01917</name>
</gene>
<sequence length="60" mass="7475">MNCWERDFIYRDLRRLRREAKNCDNKGMKNDLDQEIMFLEEVLFSIGDNKEISEKYERRN</sequence>
<name>A0A024P4Y1_9BACI</name>
<proteinExistence type="predicted"/>
<accession>A0A024P4Y1</accession>
<dbReference type="EMBL" id="CCDI010000002">
    <property type="protein sequence ID" value="CDQ23666.1"/>
    <property type="molecule type" value="Genomic_DNA"/>
</dbReference>
<reference evidence="2" key="1">
    <citation type="submission" date="2014-03" db="EMBL/GenBank/DDBJ databases">
        <authorList>
            <person name="Urmite Genomes U."/>
        </authorList>
    </citation>
    <scope>NUCLEOTIDE SEQUENCE [LARGE SCALE GENOMIC DNA]</scope>
    <source>
        <strain evidence="2">HD-03</strain>
    </source>
</reference>
<dbReference type="Proteomes" id="UP000028868">
    <property type="component" value="Unassembled WGS sequence"/>
</dbReference>
<dbReference type="RefSeq" id="WP_035507994.1">
    <property type="nucleotide sequence ID" value="NZ_CCDH010000003.1"/>
</dbReference>
<reference evidence="1 2" key="2">
    <citation type="submission" date="2014-05" db="EMBL/GenBank/DDBJ databases">
        <title>Draft genome sequence of Halobacillus karajensis HK-03.</title>
        <authorList>
            <person name="Khelaifia S."/>
            <person name="Croce O."/>
            <person name="Lagier J.C."/>
            <person name="Raoult D."/>
        </authorList>
    </citation>
    <scope>NUCLEOTIDE SEQUENCE [LARGE SCALE GENOMIC DNA]</scope>
    <source>
        <strain evidence="1 2">HD-03</strain>
    </source>
</reference>
<protein>
    <submittedName>
        <fullName evidence="1">Uncharacterized protein</fullName>
    </submittedName>
</protein>
<comment type="caution">
    <text evidence="1">The sequence shown here is derived from an EMBL/GenBank/DDBJ whole genome shotgun (WGS) entry which is preliminary data.</text>
</comment>
<dbReference type="AlphaFoldDB" id="A0A024P4Y1"/>
<organism evidence="1 2">
    <name type="scientific">Halobacillus karajensis</name>
    <dbReference type="NCBI Taxonomy" id="195088"/>
    <lineage>
        <taxon>Bacteria</taxon>
        <taxon>Bacillati</taxon>
        <taxon>Bacillota</taxon>
        <taxon>Bacilli</taxon>
        <taxon>Bacillales</taxon>
        <taxon>Bacillaceae</taxon>
        <taxon>Halobacillus</taxon>
    </lineage>
</organism>
<evidence type="ECO:0000313" key="2">
    <source>
        <dbReference type="Proteomes" id="UP000028868"/>
    </source>
</evidence>
<evidence type="ECO:0000313" key="1">
    <source>
        <dbReference type="EMBL" id="CDQ23666.1"/>
    </source>
</evidence>